<dbReference type="AlphaFoldDB" id="A0A9D1WSQ4"/>
<dbReference type="GO" id="GO:0015661">
    <property type="term" value="F:L-lysine efflux transmembrane transporter activity"/>
    <property type="evidence" value="ECO:0007669"/>
    <property type="project" value="InterPro"/>
</dbReference>
<keyword evidence="1" id="KW-0472">Membrane</keyword>
<evidence type="ECO:0000256" key="1">
    <source>
        <dbReference type="SAM" id="Phobius"/>
    </source>
</evidence>
<dbReference type="PANTHER" id="PTHR35804">
    <property type="entry name" value="LYSINE EXPORTER LYSO"/>
    <property type="match status" value="1"/>
</dbReference>
<evidence type="ECO:0000313" key="2">
    <source>
        <dbReference type="EMBL" id="HIX66151.1"/>
    </source>
</evidence>
<feature type="transmembrane region" description="Helical" evidence="1">
    <location>
        <begin position="93"/>
        <end position="110"/>
    </location>
</feature>
<feature type="transmembrane region" description="Helical" evidence="1">
    <location>
        <begin position="131"/>
        <end position="154"/>
    </location>
</feature>
<dbReference type="PANTHER" id="PTHR35804:SF1">
    <property type="entry name" value="LYSINE EXPORTER LYSO"/>
    <property type="match status" value="1"/>
</dbReference>
<reference evidence="2" key="1">
    <citation type="journal article" date="2021" name="PeerJ">
        <title>Extensive microbial diversity within the chicken gut microbiome revealed by metagenomics and culture.</title>
        <authorList>
            <person name="Gilroy R."/>
            <person name="Ravi A."/>
            <person name="Getino M."/>
            <person name="Pursley I."/>
            <person name="Horton D.L."/>
            <person name="Alikhan N.F."/>
            <person name="Baker D."/>
            <person name="Gharbi K."/>
            <person name="Hall N."/>
            <person name="Watson M."/>
            <person name="Adriaenssens E.M."/>
            <person name="Foster-Nyarko E."/>
            <person name="Jarju S."/>
            <person name="Secka A."/>
            <person name="Antonio M."/>
            <person name="Oren A."/>
            <person name="Chaudhuri R.R."/>
            <person name="La Ragione R."/>
            <person name="Hildebrand F."/>
            <person name="Pallen M.J."/>
        </authorList>
    </citation>
    <scope>NUCLEOTIDE SEQUENCE</scope>
    <source>
        <strain evidence="2">CHK188-5543</strain>
    </source>
</reference>
<comment type="caution">
    <text evidence="2">The sequence shown here is derived from an EMBL/GenBank/DDBJ whole genome shotgun (WGS) entry which is preliminary data.</text>
</comment>
<protein>
    <submittedName>
        <fullName evidence="2">Lysine exporter LysO family protein</fullName>
    </submittedName>
</protein>
<dbReference type="Pfam" id="PF03956">
    <property type="entry name" value="Lys_export"/>
    <property type="match status" value="1"/>
</dbReference>
<sequence>MIVLALGCLLLGILCGRFVFTPQLNALMDTVASGALVVLLASVGVQIGSNRAVFRRIAAYHVRILLIPLGVVAGSLAGGLLAGAVLGVPVGEAGALSSGFGFYSLSALLLKELGGARMGTVAFLTNMLRELFSFLLIPLVARYLGRYAAVAPSGATAMDTTLPVIARCTDGETALLAAVSGAVLTGLAPVLIPLFFQLS</sequence>
<gene>
    <name evidence="2" type="ORF">H9736_07875</name>
</gene>
<accession>A0A9D1WSQ4</accession>
<feature type="transmembrane region" description="Helical" evidence="1">
    <location>
        <begin position="174"/>
        <end position="196"/>
    </location>
</feature>
<dbReference type="EMBL" id="DXES01000168">
    <property type="protein sequence ID" value="HIX66151.1"/>
    <property type="molecule type" value="Genomic_DNA"/>
</dbReference>
<keyword evidence="1" id="KW-0812">Transmembrane</keyword>
<name>A0A9D1WSQ4_9FIRM</name>
<reference evidence="2" key="2">
    <citation type="submission" date="2021-04" db="EMBL/GenBank/DDBJ databases">
        <authorList>
            <person name="Gilroy R."/>
        </authorList>
    </citation>
    <scope>NUCLEOTIDE SEQUENCE</scope>
    <source>
        <strain evidence="2">CHK188-5543</strain>
    </source>
</reference>
<organism evidence="2 3">
    <name type="scientific">Candidatus Anaerotruncus excrementipullorum</name>
    <dbReference type="NCBI Taxonomy" id="2838465"/>
    <lineage>
        <taxon>Bacteria</taxon>
        <taxon>Bacillati</taxon>
        <taxon>Bacillota</taxon>
        <taxon>Clostridia</taxon>
        <taxon>Eubacteriales</taxon>
        <taxon>Oscillospiraceae</taxon>
        <taxon>Anaerotruncus</taxon>
    </lineage>
</organism>
<dbReference type="GO" id="GO:0005886">
    <property type="term" value="C:plasma membrane"/>
    <property type="evidence" value="ECO:0007669"/>
    <property type="project" value="TreeGrafter"/>
</dbReference>
<dbReference type="InterPro" id="IPR005642">
    <property type="entry name" value="LysO"/>
</dbReference>
<proteinExistence type="predicted"/>
<evidence type="ECO:0000313" key="3">
    <source>
        <dbReference type="Proteomes" id="UP000886800"/>
    </source>
</evidence>
<feature type="transmembrane region" description="Helical" evidence="1">
    <location>
        <begin position="31"/>
        <end position="53"/>
    </location>
</feature>
<feature type="transmembrane region" description="Helical" evidence="1">
    <location>
        <begin position="65"/>
        <end position="87"/>
    </location>
</feature>
<keyword evidence="1" id="KW-1133">Transmembrane helix</keyword>
<dbReference type="Proteomes" id="UP000886800">
    <property type="component" value="Unassembled WGS sequence"/>
</dbReference>